<keyword evidence="4" id="KW-1185">Reference proteome</keyword>
<dbReference type="Proteomes" id="UP000036513">
    <property type="component" value="Unassembled WGS sequence"/>
</dbReference>
<evidence type="ECO:0000256" key="1">
    <source>
        <dbReference type="SAM" id="MobiDB-lite"/>
    </source>
</evidence>
<evidence type="ECO:0000313" key="3">
    <source>
        <dbReference type="EMBL" id="KMO82871.1"/>
    </source>
</evidence>
<dbReference type="SMR" id="A0A0J6ZDP2"/>
<gene>
    <name evidence="3" type="ORF">MCHLDSM_00753</name>
</gene>
<proteinExistence type="predicted"/>
<evidence type="ECO:0000256" key="2">
    <source>
        <dbReference type="SAM" id="Phobius"/>
    </source>
</evidence>
<dbReference type="AlphaFoldDB" id="A0A0J6ZDP2"/>
<name>A0A0J6ZDP2_9MYCO</name>
<feature type="transmembrane region" description="Helical" evidence="2">
    <location>
        <begin position="31"/>
        <end position="52"/>
    </location>
</feature>
<sequence length="321" mass="35252">MARRDSGGGGFVGVLGMLFLLGMIVKYIWWIVGAAAVIGLSVGIYYASRAAIQRAEERQRRADRREDELRIRAERQRRWTLLGDSRAVYGKDGEAPTRAVTQPPADDDDDRPIARMATTAGELAALKRDKPQAWEHALFASVLMQRTSAVLPRLRDSELGFTASGSMRVSTGPYLASALSDLLDQMLATTQQLAAFVNARAFMAAFGRGGGAAEPDAEAVEHIAHRLMDYQERLLELSEQCRELAAPSAYTDVIADCARLLDMPLQGIRDFTAEYVEIIEALPRVLEHATGTIHLGGLALDLDVDDDLLSTTEKRLHAMVR</sequence>
<feature type="transmembrane region" description="Helical" evidence="2">
    <location>
        <begin position="7"/>
        <end position="25"/>
    </location>
</feature>
<dbReference type="PATRIC" id="fig|37916.4.peg.807"/>
<dbReference type="STRING" id="37916.MCHLDSM_00753"/>
<dbReference type="RefSeq" id="WP_048468933.1">
    <property type="nucleotide sequence ID" value="NZ_JYNL01000008.1"/>
</dbReference>
<keyword evidence="2" id="KW-0812">Transmembrane</keyword>
<feature type="region of interest" description="Disordered" evidence="1">
    <location>
        <begin position="91"/>
        <end position="110"/>
    </location>
</feature>
<dbReference type="EMBL" id="JYNL01000008">
    <property type="protein sequence ID" value="KMO82871.1"/>
    <property type="molecule type" value="Genomic_DNA"/>
</dbReference>
<protein>
    <submittedName>
        <fullName evidence="3">Uncharacterized protein</fullName>
    </submittedName>
</protein>
<reference evidence="3 4" key="1">
    <citation type="journal article" date="2015" name="Genome Biol. Evol.">
        <title>Characterization of Three Mycobacterium spp. with Potential Use in Bioremediation by Genome Sequencing and Comparative Genomics.</title>
        <authorList>
            <person name="Das S."/>
            <person name="Pettersson B.M."/>
            <person name="Behra P.R."/>
            <person name="Ramesh M."/>
            <person name="Dasgupta S."/>
            <person name="Bhattacharya A."/>
            <person name="Kirsebom L.A."/>
        </authorList>
    </citation>
    <scope>NUCLEOTIDE SEQUENCE [LARGE SCALE GENOMIC DNA]</scope>
    <source>
        <strain evidence="3 4">DSM 43826</strain>
    </source>
</reference>
<comment type="caution">
    <text evidence="3">The sequence shown here is derived from an EMBL/GenBank/DDBJ whole genome shotgun (WGS) entry which is preliminary data.</text>
</comment>
<keyword evidence="2" id="KW-1133">Transmembrane helix</keyword>
<evidence type="ECO:0000313" key="4">
    <source>
        <dbReference type="Proteomes" id="UP000036513"/>
    </source>
</evidence>
<accession>A0A0J6ZDP2</accession>
<organism evidence="3 4">
    <name type="scientific">Mycolicibacterium chlorophenolicum</name>
    <dbReference type="NCBI Taxonomy" id="37916"/>
    <lineage>
        <taxon>Bacteria</taxon>
        <taxon>Bacillati</taxon>
        <taxon>Actinomycetota</taxon>
        <taxon>Actinomycetes</taxon>
        <taxon>Mycobacteriales</taxon>
        <taxon>Mycobacteriaceae</taxon>
        <taxon>Mycolicibacterium</taxon>
    </lineage>
</organism>
<keyword evidence="2" id="KW-0472">Membrane</keyword>